<evidence type="ECO:0000256" key="1">
    <source>
        <dbReference type="SAM" id="Phobius"/>
    </source>
</evidence>
<protein>
    <submittedName>
        <fullName evidence="2">Uncharacterized protein</fullName>
    </submittedName>
</protein>
<dbReference type="Proteomes" id="UP000318313">
    <property type="component" value="Chromosome"/>
</dbReference>
<dbReference type="EMBL" id="CP037452">
    <property type="protein sequence ID" value="QDV50693.1"/>
    <property type="molecule type" value="Genomic_DNA"/>
</dbReference>
<name>A0A518IC65_9PLAN</name>
<organism evidence="2 3">
    <name type="scientific">Gimesia fumaroli</name>
    <dbReference type="NCBI Taxonomy" id="2527976"/>
    <lineage>
        <taxon>Bacteria</taxon>
        <taxon>Pseudomonadati</taxon>
        <taxon>Planctomycetota</taxon>
        <taxon>Planctomycetia</taxon>
        <taxon>Planctomycetales</taxon>
        <taxon>Planctomycetaceae</taxon>
        <taxon>Gimesia</taxon>
    </lineage>
</organism>
<keyword evidence="3" id="KW-1185">Reference proteome</keyword>
<dbReference type="KEGG" id="gfm:Enr17x_27350"/>
<dbReference type="AlphaFoldDB" id="A0A518IC65"/>
<gene>
    <name evidence="2" type="ORF">Enr17x_27350</name>
</gene>
<keyword evidence="1" id="KW-0472">Membrane</keyword>
<evidence type="ECO:0000313" key="3">
    <source>
        <dbReference type="Proteomes" id="UP000318313"/>
    </source>
</evidence>
<proteinExistence type="predicted"/>
<feature type="transmembrane region" description="Helical" evidence="1">
    <location>
        <begin position="97"/>
        <end position="116"/>
    </location>
</feature>
<sequence length="117" mass="12544">MTTKNDSLMTLTTVSTEMEGQLLVNLLEEHGIPATAAGGMTSGFRAEAPGTVQVMVMQDRLSVARVIVDEFQAARTQPGFVGQDPESTDYVLGLTQFGFWTLIIGNGLALIALLAWL</sequence>
<dbReference type="RefSeq" id="WP_145309371.1">
    <property type="nucleotide sequence ID" value="NZ_CP037452.1"/>
</dbReference>
<keyword evidence="1" id="KW-0812">Transmembrane</keyword>
<keyword evidence="1" id="KW-1133">Transmembrane helix</keyword>
<reference evidence="2 3" key="1">
    <citation type="submission" date="2019-03" db="EMBL/GenBank/DDBJ databases">
        <title>Deep-cultivation of Planctomycetes and their phenomic and genomic characterization uncovers novel biology.</title>
        <authorList>
            <person name="Wiegand S."/>
            <person name="Jogler M."/>
            <person name="Boedeker C."/>
            <person name="Pinto D."/>
            <person name="Vollmers J."/>
            <person name="Rivas-Marin E."/>
            <person name="Kohn T."/>
            <person name="Peeters S.H."/>
            <person name="Heuer A."/>
            <person name="Rast P."/>
            <person name="Oberbeckmann S."/>
            <person name="Bunk B."/>
            <person name="Jeske O."/>
            <person name="Meyerdierks A."/>
            <person name="Storesund J.E."/>
            <person name="Kallscheuer N."/>
            <person name="Luecker S."/>
            <person name="Lage O.M."/>
            <person name="Pohl T."/>
            <person name="Merkel B.J."/>
            <person name="Hornburger P."/>
            <person name="Mueller R.-W."/>
            <person name="Bruemmer F."/>
            <person name="Labrenz M."/>
            <person name="Spormann A.M."/>
            <person name="Op den Camp H."/>
            <person name="Overmann J."/>
            <person name="Amann R."/>
            <person name="Jetten M.S.M."/>
            <person name="Mascher T."/>
            <person name="Medema M.H."/>
            <person name="Devos D.P."/>
            <person name="Kaster A.-K."/>
            <person name="Ovreas L."/>
            <person name="Rohde M."/>
            <person name="Galperin M.Y."/>
            <person name="Jogler C."/>
        </authorList>
    </citation>
    <scope>NUCLEOTIDE SEQUENCE [LARGE SCALE GENOMIC DNA]</scope>
    <source>
        <strain evidence="2 3">Enr17</strain>
    </source>
</reference>
<accession>A0A518IC65</accession>
<evidence type="ECO:0000313" key="2">
    <source>
        <dbReference type="EMBL" id="QDV50693.1"/>
    </source>
</evidence>
<dbReference type="OrthoDB" id="215050at2"/>